<dbReference type="Pfam" id="PF05065">
    <property type="entry name" value="Phage_capsid"/>
    <property type="match status" value="1"/>
</dbReference>
<evidence type="ECO:0000256" key="1">
    <source>
        <dbReference type="ARBA" id="ARBA00004328"/>
    </source>
</evidence>
<evidence type="ECO:0000259" key="3">
    <source>
        <dbReference type="Pfam" id="PF05065"/>
    </source>
</evidence>
<proteinExistence type="predicted"/>
<dbReference type="InterPro" id="IPR054612">
    <property type="entry name" value="Phage_capsid-like_C"/>
</dbReference>
<reference evidence="4 5" key="1">
    <citation type="submission" date="2016-10" db="EMBL/GenBank/DDBJ databases">
        <authorList>
            <person name="de Groot N.N."/>
        </authorList>
    </citation>
    <scope>NUCLEOTIDE SEQUENCE [LARGE SCALE GENOMIC DNA]</scope>
    <source>
        <strain evidence="4 5">R5</strain>
    </source>
</reference>
<gene>
    <name evidence="4" type="ORF">SAMN05216337_1001176</name>
</gene>
<organism evidence="4 5">
    <name type="scientific">Bradyrhizobium brasilense</name>
    <dbReference type="NCBI Taxonomy" id="1419277"/>
    <lineage>
        <taxon>Bacteria</taxon>
        <taxon>Pseudomonadati</taxon>
        <taxon>Pseudomonadota</taxon>
        <taxon>Alphaproteobacteria</taxon>
        <taxon>Hyphomicrobiales</taxon>
        <taxon>Nitrobacteraceae</taxon>
        <taxon>Bradyrhizobium</taxon>
    </lineage>
</organism>
<dbReference type="EMBL" id="FMZW01000001">
    <property type="protein sequence ID" value="SDC06919.1"/>
    <property type="molecule type" value="Genomic_DNA"/>
</dbReference>
<name>A0A1G6IK65_9BRAD</name>
<evidence type="ECO:0000313" key="4">
    <source>
        <dbReference type="EMBL" id="SDC06919.1"/>
    </source>
</evidence>
<dbReference type="SUPFAM" id="SSF56563">
    <property type="entry name" value="Major capsid protein gp5"/>
    <property type="match status" value="1"/>
</dbReference>
<dbReference type="RefSeq" id="WP_092077639.1">
    <property type="nucleotide sequence ID" value="NZ_FMZW01000001.1"/>
</dbReference>
<dbReference type="Gene3D" id="3.30.2400.10">
    <property type="entry name" value="Major capsid protein gp5"/>
    <property type="match status" value="1"/>
</dbReference>
<feature type="region of interest" description="Disordered" evidence="2">
    <location>
        <begin position="221"/>
        <end position="242"/>
    </location>
</feature>
<dbReference type="Gene3D" id="3.30.2320.10">
    <property type="entry name" value="hypothetical protein PF0899 domain"/>
    <property type="match status" value="1"/>
</dbReference>
<dbReference type="Proteomes" id="UP000199245">
    <property type="component" value="Unassembled WGS sequence"/>
</dbReference>
<dbReference type="AlphaFoldDB" id="A0A1G6IK65"/>
<feature type="domain" description="Phage capsid-like C-terminal" evidence="3">
    <location>
        <begin position="178"/>
        <end position="458"/>
    </location>
</feature>
<evidence type="ECO:0000256" key="2">
    <source>
        <dbReference type="SAM" id="MobiDB-lite"/>
    </source>
</evidence>
<sequence length="459" mass="49825">MPDIDDVLADAQREIKAIGDNVKALKETTDKSLAEVRKIAEDAPKSVASSEQFKKDMEALTAGVLEKSDALTTKVKSITDGAIKAAADRMDELEKKLNRGKLGGNWSDGDVGTKAVKAFARDAKARRGELKADFDPDKVDFDEIKAYNGAFNVYLRKDDKGLQGAESKAMSVGSDPDGGYMVTPTIGQVITGVNFETSPMRQVADIQTISSDAIEYPRDDDQAAGGWVGEQEDRPETGTPKVGMQRIPVHELYANPKVTQKLLEDNAWDIETWLGNKIGDIFGRTEATAFVVGNGIKKPRGFTTYASGTYVAGGTGKIEQVAAGTGGQVGWDDLINVLTALKEFYLNGARWMMQRQSVGKVMLLKDGEGRYIWQQNQQAGKPSVLLGYEVSQAADMAPVGAAALPIAFGNFKMGYQIVDRVGISTLRDPFSAKPFVQFYTRKRVGGDVVNFEAIKLLQT</sequence>
<protein>
    <submittedName>
        <fullName evidence="4">Phage major capsid protein, HK97 family</fullName>
    </submittedName>
</protein>
<comment type="subcellular location">
    <subcellularLocation>
        <location evidence="1">Virion</location>
    </subcellularLocation>
</comment>
<dbReference type="NCBIfam" id="TIGR01554">
    <property type="entry name" value="major_cap_HK97"/>
    <property type="match status" value="1"/>
</dbReference>
<dbReference type="InterPro" id="IPR024455">
    <property type="entry name" value="Phage_capsid"/>
</dbReference>
<accession>A0A1G6IK65</accession>
<evidence type="ECO:0000313" key="5">
    <source>
        <dbReference type="Proteomes" id="UP000199245"/>
    </source>
</evidence>